<evidence type="ECO:0000259" key="2">
    <source>
        <dbReference type="PROSITE" id="PS51123"/>
    </source>
</evidence>
<accession>A0ABX2ED13</accession>
<dbReference type="Gene3D" id="3.30.1330.60">
    <property type="entry name" value="OmpA-like domain"/>
    <property type="match status" value="1"/>
</dbReference>
<dbReference type="RefSeq" id="WP_173121745.1">
    <property type="nucleotide sequence ID" value="NZ_JABRWJ010000002.1"/>
</dbReference>
<evidence type="ECO:0000256" key="1">
    <source>
        <dbReference type="PROSITE-ProRule" id="PRU00473"/>
    </source>
</evidence>
<dbReference type="InterPro" id="IPR006665">
    <property type="entry name" value="OmpA-like"/>
</dbReference>
<feature type="domain" description="OmpA-like" evidence="2">
    <location>
        <begin position="277"/>
        <end position="400"/>
    </location>
</feature>
<name>A0ABX2ED13_9BURK</name>
<dbReference type="Proteomes" id="UP000737171">
    <property type="component" value="Unassembled WGS sequence"/>
</dbReference>
<keyword evidence="4" id="KW-1185">Reference proteome</keyword>
<reference evidence="3 4" key="1">
    <citation type="submission" date="2020-05" db="EMBL/GenBank/DDBJ databases">
        <title>Aquincola sp. isolate from soil.</title>
        <authorList>
            <person name="Han J."/>
            <person name="Kim D.-U."/>
        </authorList>
    </citation>
    <scope>NUCLEOTIDE SEQUENCE [LARGE SCALE GENOMIC DNA]</scope>
    <source>
        <strain evidence="3 4">S2</strain>
    </source>
</reference>
<proteinExistence type="predicted"/>
<evidence type="ECO:0000313" key="4">
    <source>
        <dbReference type="Proteomes" id="UP000737171"/>
    </source>
</evidence>
<dbReference type="PROSITE" id="PS51123">
    <property type="entry name" value="OMPA_2"/>
    <property type="match status" value="1"/>
</dbReference>
<dbReference type="InterPro" id="IPR036737">
    <property type="entry name" value="OmpA-like_sf"/>
</dbReference>
<sequence length="400" mass="43038">MNRFGSIVLAALLIAGCQTPPPAPVVRASVQDLPLDQAIVVATDALAAQVKPAQATGLAGVLAKMDNKPAGKLLVLMDPSLDAASGQQTALTRQLDQKVNDRLRTHAHLDVLPFAQQSLTRAQYLVVATITRIDAGKGPYQIHLSLTDMKSGQIAAQSSSRARDEGFDTTPTPYYRDTPVLMLKDHVVEGYMRTAQAAPGQPADKAYLERVAAAAMIQEATTLYNNERYQEALGLYRGALATPAGEQMRSLNGVYLTNWKLGNVVEAEQAFGKVVALGLATRTLGVKFLFNPGGTEFWSDQKISGPYTVWLRQIARQAAGSNICMEVVGHTSRTGSETFNDRLSAQRAAFIQRKLEGEAPALTGKMKSSGVGYRENLIGTGTDDASDSLDRRVEFKIGSC</sequence>
<protein>
    <submittedName>
        <fullName evidence="3">OmpA family protein</fullName>
    </submittedName>
</protein>
<dbReference type="SUPFAM" id="SSF103088">
    <property type="entry name" value="OmpA-like"/>
    <property type="match status" value="1"/>
</dbReference>
<comment type="caution">
    <text evidence="3">The sequence shown here is derived from an EMBL/GenBank/DDBJ whole genome shotgun (WGS) entry which is preliminary data.</text>
</comment>
<dbReference type="EMBL" id="JABRWJ010000002">
    <property type="protein sequence ID" value="NRF66631.1"/>
    <property type="molecule type" value="Genomic_DNA"/>
</dbReference>
<dbReference type="PROSITE" id="PS51257">
    <property type="entry name" value="PROKAR_LIPOPROTEIN"/>
    <property type="match status" value="1"/>
</dbReference>
<keyword evidence="1" id="KW-0472">Membrane</keyword>
<organism evidence="3 4">
    <name type="scientific">Pseudaquabacterium terrae</name>
    <dbReference type="NCBI Taxonomy" id="2732868"/>
    <lineage>
        <taxon>Bacteria</taxon>
        <taxon>Pseudomonadati</taxon>
        <taxon>Pseudomonadota</taxon>
        <taxon>Betaproteobacteria</taxon>
        <taxon>Burkholderiales</taxon>
        <taxon>Sphaerotilaceae</taxon>
        <taxon>Pseudaquabacterium</taxon>
    </lineage>
</organism>
<gene>
    <name evidence="3" type="ORF">HLB44_06515</name>
</gene>
<evidence type="ECO:0000313" key="3">
    <source>
        <dbReference type="EMBL" id="NRF66631.1"/>
    </source>
</evidence>